<dbReference type="GeneID" id="70290577"/>
<dbReference type="Gene3D" id="3.60.120.10">
    <property type="entry name" value="Anthranilate synthase"/>
    <property type="match status" value="1"/>
</dbReference>
<dbReference type="InterPro" id="IPR005801">
    <property type="entry name" value="ADC_synthase"/>
</dbReference>
<comment type="caution">
    <text evidence="6">The sequence shown here is derived from an EMBL/GenBank/DDBJ whole genome shotgun (WGS) entry which is preliminary data.</text>
</comment>
<evidence type="ECO:0000313" key="7">
    <source>
        <dbReference type="Proteomes" id="UP000887229"/>
    </source>
</evidence>
<evidence type="ECO:0000256" key="4">
    <source>
        <dbReference type="ARBA" id="ARBA00023239"/>
    </source>
</evidence>
<sequence>MIETIPRSTEGNTSVELVVDLVLAKSDLDYYVYERNQSWHIGLGVQSSLVVGSTGKLATFQQDDVVRQVPISSTLEQMAREFVADNAHAGFKVFGYVGYNYASHVRGTSYSPGRWPLLHLVVPRYQITVGPDEITVQGEDDKDFHDVVQSLKSTHIKIPPKDAVATDVLQGAARYTEIVNKALSKIKDRQITKVIVSRTVDLPTRVDMLAALLVGRKSNTPKRSFSFSYSGYQSTGFSPELVLSVVKGKVTTEPLAGTRARCDDRAECERLKKELESDPKEIVEHIVSVKEAIAELERVCCQGSVVVEDLMSVRTRGKVQHLGSAVAGKLQSNKDVWDALNVLFPSITASGIPKQAALKVIGSLESSPRELYSGGIIMMDPASNDFEATLVLRSVFQDQHRQWIQAGAGVISQSHAEREFTETCEKLATIAPFLRGE</sequence>
<dbReference type="InterPro" id="IPR019999">
    <property type="entry name" value="Anth_synth_I-like"/>
</dbReference>
<dbReference type="SUPFAM" id="SSF56322">
    <property type="entry name" value="ADC synthase"/>
    <property type="match status" value="1"/>
</dbReference>
<reference evidence="6" key="1">
    <citation type="journal article" date="2021" name="IMA Fungus">
        <title>Genomic characterization of three marine fungi, including Emericellopsis atlantica sp. nov. with signatures of a generalist lifestyle and marine biomass degradation.</title>
        <authorList>
            <person name="Hagestad O.C."/>
            <person name="Hou L."/>
            <person name="Andersen J.H."/>
            <person name="Hansen E.H."/>
            <person name="Altermark B."/>
            <person name="Li C."/>
            <person name="Kuhnert E."/>
            <person name="Cox R.J."/>
            <person name="Crous P.W."/>
            <person name="Spatafora J.W."/>
            <person name="Lail K."/>
            <person name="Amirebrahimi M."/>
            <person name="Lipzen A."/>
            <person name="Pangilinan J."/>
            <person name="Andreopoulos W."/>
            <person name="Hayes R.D."/>
            <person name="Ng V."/>
            <person name="Grigoriev I.V."/>
            <person name="Jackson S.A."/>
            <person name="Sutton T.D.S."/>
            <person name="Dobson A.D.W."/>
            <person name="Rama T."/>
        </authorList>
    </citation>
    <scope>NUCLEOTIDE SEQUENCE</scope>
    <source>
        <strain evidence="6">TS7</strain>
    </source>
</reference>
<accession>A0A9P8CKN5</accession>
<dbReference type="GO" id="GO:0000162">
    <property type="term" value="P:L-tryptophan biosynthetic process"/>
    <property type="evidence" value="ECO:0007669"/>
    <property type="project" value="TreeGrafter"/>
</dbReference>
<evidence type="ECO:0000256" key="2">
    <source>
        <dbReference type="ARBA" id="ARBA00022723"/>
    </source>
</evidence>
<dbReference type="Pfam" id="PF00425">
    <property type="entry name" value="Chorismate_bind"/>
    <property type="match status" value="1"/>
</dbReference>
<keyword evidence="3" id="KW-0460">Magnesium</keyword>
<dbReference type="EMBL" id="MU251283">
    <property type="protein sequence ID" value="KAG9250125.1"/>
    <property type="molecule type" value="Genomic_DNA"/>
</dbReference>
<evidence type="ECO:0000256" key="3">
    <source>
        <dbReference type="ARBA" id="ARBA00022842"/>
    </source>
</evidence>
<dbReference type="InterPro" id="IPR019996">
    <property type="entry name" value="Salicylate_synthase"/>
</dbReference>
<dbReference type="NCBIfam" id="TIGR03494">
    <property type="entry name" value="salicyl_syn"/>
    <property type="match status" value="1"/>
</dbReference>
<evidence type="ECO:0000259" key="5">
    <source>
        <dbReference type="Pfam" id="PF00425"/>
    </source>
</evidence>
<evidence type="ECO:0000313" key="6">
    <source>
        <dbReference type="EMBL" id="KAG9250125.1"/>
    </source>
</evidence>
<dbReference type="GO" id="GO:0008909">
    <property type="term" value="F:isochorismate synthase activity"/>
    <property type="evidence" value="ECO:0007669"/>
    <property type="project" value="InterPro"/>
</dbReference>
<dbReference type="OrthoDB" id="1865897at2759"/>
<dbReference type="Proteomes" id="UP000887229">
    <property type="component" value="Unassembled WGS sequence"/>
</dbReference>
<protein>
    <submittedName>
        <fullName evidence="6">Salicylate synthetase</fullName>
    </submittedName>
</protein>
<organism evidence="6 7">
    <name type="scientific">Emericellopsis atlantica</name>
    <dbReference type="NCBI Taxonomy" id="2614577"/>
    <lineage>
        <taxon>Eukaryota</taxon>
        <taxon>Fungi</taxon>
        <taxon>Dikarya</taxon>
        <taxon>Ascomycota</taxon>
        <taxon>Pezizomycotina</taxon>
        <taxon>Sordariomycetes</taxon>
        <taxon>Hypocreomycetidae</taxon>
        <taxon>Hypocreales</taxon>
        <taxon>Bionectriaceae</taxon>
        <taxon>Emericellopsis</taxon>
    </lineage>
</organism>
<proteinExistence type="predicted"/>
<keyword evidence="7" id="KW-1185">Reference proteome</keyword>
<dbReference type="RefSeq" id="XP_046114049.1">
    <property type="nucleotide sequence ID" value="XM_046259674.1"/>
</dbReference>
<feature type="domain" description="Chorismate-utilising enzyme C-terminal" evidence="5">
    <location>
        <begin position="173"/>
        <end position="426"/>
    </location>
</feature>
<dbReference type="PANTHER" id="PTHR11236:SF48">
    <property type="entry name" value="ISOCHORISMATE SYNTHASE MENF"/>
    <property type="match status" value="1"/>
</dbReference>
<comment type="cofactor">
    <cofactor evidence="1">
        <name>Mg(2+)</name>
        <dbReference type="ChEBI" id="CHEBI:18420"/>
    </cofactor>
</comment>
<evidence type="ECO:0000256" key="1">
    <source>
        <dbReference type="ARBA" id="ARBA00001946"/>
    </source>
</evidence>
<dbReference type="GO" id="GO:0016833">
    <property type="term" value="F:oxo-acid-lyase activity"/>
    <property type="evidence" value="ECO:0007669"/>
    <property type="project" value="InterPro"/>
</dbReference>
<gene>
    <name evidence="6" type="ORF">F5Z01DRAFT_429285</name>
</gene>
<keyword evidence="4" id="KW-0456">Lyase</keyword>
<name>A0A9P8CKN5_9HYPO</name>
<dbReference type="GO" id="GO:0046872">
    <property type="term" value="F:metal ion binding"/>
    <property type="evidence" value="ECO:0007669"/>
    <property type="project" value="UniProtKB-KW"/>
</dbReference>
<keyword evidence="2" id="KW-0479">Metal-binding</keyword>
<dbReference type="AlphaFoldDB" id="A0A9P8CKN5"/>
<dbReference type="InterPro" id="IPR015890">
    <property type="entry name" value="Chorismate_C"/>
</dbReference>
<dbReference type="PANTHER" id="PTHR11236">
    <property type="entry name" value="AMINOBENZOATE/ANTHRANILATE SYNTHASE"/>
    <property type="match status" value="1"/>
</dbReference>